<evidence type="ECO:0000313" key="3">
    <source>
        <dbReference type="EMBL" id="SPD48726.1"/>
    </source>
</evidence>
<geneLocation type="plasmid" evidence="2">
    <name>CBM2613_p</name>
</geneLocation>
<geneLocation type="plasmid" evidence="4">
    <name>cbm2613_p</name>
</geneLocation>
<name>A0A375FKP4_9BURK</name>
<keyword evidence="3" id="KW-0614">Plasmid</keyword>
<accession>A0A375FKP4</accession>
<geneLocation type="plasmid" evidence="3">
    <name>I</name>
</geneLocation>
<reference evidence="2" key="2">
    <citation type="submission" date="2018-01" db="EMBL/GenBank/DDBJ databases">
        <authorList>
            <person name="Clerissi C."/>
        </authorList>
    </citation>
    <scope>NUCLEOTIDE SEQUENCE</scope>
    <source>
        <strain evidence="2">Cupriavidus taiwanensis STM 8556</strain>
        <plasmid evidence="2">CBM2613_p</plasmid>
    </source>
</reference>
<dbReference type="Proteomes" id="UP000256952">
    <property type="component" value="Plasmid CBM2613_p"/>
</dbReference>
<sequence length="100" mass="10933">MVGALGWVVKVLRISLIAELATDVAALKLPVVLDHFAGGQGTQEEKQKGAFVTAVELGFDDVTEDPQPLYRSRNRPPSFTNDHQDTIWVPYSSGRPTAQL</sequence>
<gene>
    <name evidence="3" type="ORF">CBM2612_P0071</name>
    <name evidence="2" type="ORF">CBM2613_P20041</name>
</gene>
<evidence type="ECO:0000313" key="2">
    <source>
        <dbReference type="EMBL" id="SOZ74476.1"/>
    </source>
</evidence>
<proteinExistence type="predicted"/>
<organism evidence="3">
    <name type="scientific">Cupriavidus taiwanensis</name>
    <dbReference type="NCBI Taxonomy" id="164546"/>
    <lineage>
        <taxon>Bacteria</taxon>
        <taxon>Pseudomonadati</taxon>
        <taxon>Pseudomonadota</taxon>
        <taxon>Betaproteobacteria</taxon>
        <taxon>Burkholderiales</taxon>
        <taxon>Burkholderiaceae</taxon>
        <taxon>Cupriavidus</taxon>
    </lineage>
</organism>
<dbReference type="EMBL" id="LT984809">
    <property type="protein sequence ID" value="SPD48726.1"/>
    <property type="molecule type" value="Genomic_DNA"/>
</dbReference>
<evidence type="ECO:0000313" key="4">
    <source>
        <dbReference type="Proteomes" id="UP000256952"/>
    </source>
</evidence>
<dbReference type="EMBL" id="LT976981">
    <property type="protein sequence ID" value="SOZ74476.1"/>
    <property type="molecule type" value="Genomic_DNA"/>
</dbReference>
<protein>
    <submittedName>
        <fullName evidence="3">Uncharacterized protein</fullName>
    </submittedName>
</protein>
<reference evidence="3 4" key="1">
    <citation type="submission" date="2018-01" db="EMBL/GenBank/DDBJ databases">
        <authorList>
            <person name="Gaut B.S."/>
            <person name="Morton B.R."/>
            <person name="Clegg M.T."/>
            <person name="Duvall M.R."/>
        </authorList>
    </citation>
    <scope>NUCLEOTIDE SEQUENCE</scope>
    <source>
        <strain evidence="3">Cupriavidus taiwanensis STM 8555</strain>
        <plasmid evidence="3">I</plasmid>
        <plasmid evidence="4">Plasmid cbm2613_p</plasmid>
    </source>
</reference>
<dbReference type="AlphaFoldDB" id="A0A375FKP4"/>
<evidence type="ECO:0000256" key="1">
    <source>
        <dbReference type="SAM" id="MobiDB-lite"/>
    </source>
</evidence>
<feature type="region of interest" description="Disordered" evidence="1">
    <location>
        <begin position="63"/>
        <end position="100"/>
    </location>
</feature>